<comment type="similarity">
    <text evidence="1">Belongs to the ABC transporter superfamily.</text>
</comment>
<reference evidence="7 8" key="1">
    <citation type="submission" date="2020-08" db="EMBL/GenBank/DDBJ databases">
        <title>Cohnella phylogeny.</title>
        <authorList>
            <person name="Dunlap C."/>
        </authorList>
    </citation>
    <scope>NUCLEOTIDE SEQUENCE [LARGE SCALE GENOMIC DNA]</scope>
    <source>
        <strain evidence="7 8">CBP 2801</strain>
    </source>
</reference>
<evidence type="ECO:0000256" key="4">
    <source>
        <dbReference type="ARBA" id="ARBA00022840"/>
    </source>
</evidence>
<sequence>MSSDTAAISIQNVSKIFKVYNKPQDRLWQGLFKSKKKLYREFWAINDLTFTVKKGECIGIIGRNGSGKSTILQIIAKTLKPTSGQVEVNGRVSALLELGSGFNPEFTGRENVMTNGVIMGLSIDEVMKKMPEIEAFAEIGEFIDQPVKTYSSGMFVRLAFACAIHVNPDILIIDEALAVGDMRFQLKCIERLKKLKSEGKTILFVSHDSFMVRNFCDQAIWMMDGKIHLRGDVNTVTEQYQDFMKYEGDQQNSPALIGSPVTHQVLVIDKVNIKNTDNKDEDRFKFGDPFSVEISYTLKEKLNGIVGGVAIYDKQNNYICGLNTKLDSINLPTEPGEHQLVLNYSEMKLLPGTYFIDIGFFESSAVVILDYKSRHKMFHVHSGEYFAEGLTFIEHSWSSKESVQKRYAKV</sequence>
<organism evidence="7 8">
    <name type="scientific">Cohnella zeiphila</name>
    <dbReference type="NCBI Taxonomy" id="2761120"/>
    <lineage>
        <taxon>Bacteria</taxon>
        <taxon>Bacillati</taxon>
        <taxon>Bacillota</taxon>
        <taxon>Bacilli</taxon>
        <taxon>Bacillales</taxon>
        <taxon>Paenibacillaceae</taxon>
        <taxon>Cohnella</taxon>
    </lineage>
</organism>
<dbReference type="GO" id="GO:0140359">
    <property type="term" value="F:ABC-type transporter activity"/>
    <property type="evidence" value="ECO:0007669"/>
    <property type="project" value="InterPro"/>
</dbReference>
<evidence type="ECO:0000256" key="5">
    <source>
        <dbReference type="ARBA" id="ARBA00022967"/>
    </source>
</evidence>
<evidence type="ECO:0000256" key="3">
    <source>
        <dbReference type="ARBA" id="ARBA00022741"/>
    </source>
</evidence>
<dbReference type="SMART" id="SM00382">
    <property type="entry name" value="AAA"/>
    <property type="match status" value="1"/>
</dbReference>
<dbReference type="CDD" id="cd03220">
    <property type="entry name" value="ABC_KpsT_Wzt"/>
    <property type="match status" value="1"/>
</dbReference>
<dbReference type="Gene3D" id="3.40.50.300">
    <property type="entry name" value="P-loop containing nucleotide triphosphate hydrolases"/>
    <property type="match status" value="1"/>
</dbReference>
<dbReference type="SUPFAM" id="SSF52540">
    <property type="entry name" value="P-loop containing nucleoside triphosphate hydrolases"/>
    <property type="match status" value="1"/>
</dbReference>
<dbReference type="InterPro" id="IPR050683">
    <property type="entry name" value="Bact_Polysacc_Export_ATP-bd"/>
</dbReference>
<dbReference type="GO" id="GO:0005524">
    <property type="term" value="F:ATP binding"/>
    <property type="evidence" value="ECO:0007669"/>
    <property type="project" value="UniProtKB-KW"/>
</dbReference>
<keyword evidence="3" id="KW-0547">Nucleotide-binding</keyword>
<dbReference type="RefSeq" id="WP_185129949.1">
    <property type="nucleotide sequence ID" value="NZ_JACJVO010000018.1"/>
</dbReference>
<proteinExistence type="inferred from homology"/>
<dbReference type="Proteomes" id="UP000564644">
    <property type="component" value="Unassembled WGS sequence"/>
</dbReference>
<dbReference type="InterPro" id="IPR029439">
    <property type="entry name" value="Wzt_C"/>
</dbReference>
<accession>A0A7X0SLM5</accession>
<keyword evidence="5" id="KW-1278">Translocase</keyword>
<dbReference type="PANTHER" id="PTHR46743:SF2">
    <property type="entry name" value="TEICHOIC ACIDS EXPORT ATP-BINDING PROTEIN TAGH"/>
    <property type="match status" value="1"/>
</dbReference>
<evidence type="ECO:0000313" key="8">
    <source>
        <dbReference type="Proteomes" id="UP000564644"/>
    </source>
</evidence>
<keyword evidence="4 7" id="KW-0067">ATP-binding</keyword>
<keyword evidence="8" id="KW-1185">Reference proteome</keyword>
<dbReference type="CDD" id="cd10147">
    <property type="entry name" value="Wzt_C-like"/>
    <property type="match status" value="1"/>
</dbReference>
<dbReference type="InterPro" id="IPR017871">
    <property type="entry name" value="ABC_transporter-like_CS"/>
</dbReference>
<name>A0A7X0SLM5_9BACL</name>
<dbReference type="PROSITE" id="PS50893">
    <property type="entry name" value="ABC_TRANSPORTER_2"/>
    <property type="match status" value="1"/>
</dbReference>
<dbReference type="PANTHER" id="PTHR46743">
    <property type="entry name" value="TEICHOIC ACIDS EXPORT ATP-BINDING PROTEIN TAGH"/>
    <property type="match status" value="1"/>
</dbReference>
<feature type="domain" description="ABC transporter" evidence="6">
    <location>
        <begin position="8"/>
        <end position="249"/>
    </location>
</feature>
<dbReference type="GO" id="GO:0016887">
    <property type="term" value="F:ATP hydrolysis activity"/>
    <property type="evidence" value="ECO:0007669"/>
    <property type="project" value="InterPro"/>
</dbReference>
<dbReference type="AlphaFoldDB" id="A0A7X0SLM5"/>
<dbReference type="GO" id="GO:0016020">
    <property type="term" value="C:membrane"/>
    <property type="evidence" value="ECO:0007669"/>
    <property type="project" value="InterPro"/>
</dbReference>
<dbReference type="EMBL" id="JACJVO010000018">
    <property type="protein sequence ID" value="MBB6732283.1"/>
    <property type="molecule type" value="Genomic_DNA"/>
</dbReference>
<keyword evidence="2" id="KW-0813">Transport</keyword>
<dbReference type="InterPro" id="IPR003593">
    <property type="entry name" value="AAA+_ATPase"/>
</dbReference>
<dbReference type="InterPro" id="IPR015860">
    <property type="entry name" value="ABC_transpr_TagH-like"/>
</dbReference>
<dbReference type="InterPro" id="IPR027417">
    <property type="entry name" value="P-loop_NTPase"/>
</dbReference>
<evidence type="ECO:0000259" key="6">
    <source>
        <dbReference type="PROSITE" id="PS50893"/>
    </source>
</evidence>
<comment type="caution">
    <text evidence="7">The sequence shown here is derived from an EMBL/GenBank/DDBJ whole genome shotgun (WGS) entry which is preliminary data.</text>
</comment>
<dbReference type="Pfam" id="PF14524">
    <property type="entry name" value="Wzt_C"/>
    <property type="match status" value="1"/>
</dbReference>
<gene>
    <name evidence="7" type="ORF">H7C18_15290</name>
</gene>
<dbReference type="Pfam" id="PF00005">
    <property type="entry name" value="ABC_tran"/>
    <property type="match status" value="1"/>
</dbReference>
<dbReference type="PROSITE" id="PS00211">
    <property type="entry name" value="ABC_TRANSPORTER_1"/>
    <property type="match status" value="1"/>
</dbReference>
<evidence type="ECO:0000256" key="1">
    <source>
        <dbReference type="ARBA" id="ARBA00005417"/>
    </source>
</evidence>
<evidence type="ECO:0000313" key="7">
    <source>
        <dbReference type="EMBL" id="MBB6732283.1"/>
    </source>
</evidence>
<dbReference type="Gene3D" id="2.70.50.60">
    <property type="entry name" value="abc- transporter (atp binding component) like domain"/>
    <property type="match status" value="1"/>
</dbReference>
<protein>
    <submittedName>
        <fullName evidence="7">ABC transporter ATP-binding protein</fullName>
    </submittedName>
</protein>
<dbReference type="InterPro" id="IPR003439">
    <property type="entry name" value="ABC_transporter-like_ATP-bd"/>
</dbReference>
<evidence type="ECO:0000256" key="2">
    <source>
        <dbReference type="ARBA" id="ARBA00022448"/>
    </source>
</evidence>